<feature type="region of interest" description="Disordered" evidence="1">
    <location>
        <begin position="44"/>
        <end position="81"/>
    </location>
</feature>
<gene>
    <name evidence="3" type="ORF">ABIC75_001956</name>
</gene>
<organism evidence="3 4">
    <name type="scientific">Dyella japonica</name>
    <dbReference type="NCBI Taxonomy" id="231455"/>
    <lineage>
        <taxon>Bacteria</taxon>
        <taxon>Pseudomonadati</taxon>
        <taxon>Pseudomonadota</taxon>
        <taxon>Gammaproteobacteria</taxon>
        <taxon>Lysobacterales</taxon>
        <taxon>Rhodanobacteraceae</taxon>
        <taxon>Dyella</taxon>
    </lineage>
</organism>
<dbReference type="InterPro" id="IPR021268">
    <property type="entry name" value="DUF2845"/>
</dbReference>
<dbReference type="PROSITE" id="PS51257">
    <property type="entry name" value="PROKAR_LIPOPROTEIN"/>
    <property type="match status" value="1"/>
</dbReference>
<sequence>MRRSIGFLGSLLFACVVHAGSGTLRVGSQVLVVGDSATRVTELLGKPSYRTHAKADSGGRSGGKKGKGRKSSSSGGEQWQYRQGNRIVTIVVADGRVASIRDDGR</sequence>
<comment type="caution">
    <text evidence="3">The sequence shown here is derived from an EMBL/GenBank/DDBJ whole genome shotgun (WGS) entry which is preliminary data.</text>
</comment>
<dbReference type="Pfam" id="PF11006">
    <property type="entry name" value="DUF2845"/>
    <property type="match status" value="1"/>
</dbReference>
<evidence type="ECO:0000256" key="2">
    <source>
        <dbReference type="SAM" id="SignalP"/>
    </source>
</evidence>
<dbReference type="Proteomes" id="UP001549184">
    <property type="component" value="Unassembled WGS sequence"/>
</dbReference>
<proteinExistence type="predicted"/>
<feature type="chain" id="PRO_5046986649" description="DUF2845 domain-containing protein" evidence="2">
    <location>
        <begin position="20"/>
        <end position="105"/>
    </location>
</feature>
<accession>A0ABV2JWJ1</accession>
<evidence type="ECO:0000313" key="4">
    <source>
        <dbReference type="Proteomes" id="UP001549184"/>
    </source>
</evidence>
<keyword evidence="4" id="KW-1185">Reference proteome</keyword>
<evidence type="ECO:0000256" key="1">
    <source>
        <dbReference type="SAM" id="MobiDB-lite"/>
    </source>
</evidence>
<reference evidence="3 4" key="1">
    <citation type="submission" date="2024-06" db="EMBL/GenBank/DDBJ databases">
        <title>Sorghum-associated microbial communities from plants grown in Nebraska, USA.</title>
        <authorList>
            <person name="Schachtman D."/>
        </authorList>
    </citation>
    <scope>NUCLEOTIDE SEQUENCE [LARGE SCALE GENOMIC DNA]</scope>
    <source>
        <strain evidence="3 4">1073</strain>
    </source>
</reference>
<name>A0ABV2JWJ1_9GAMM</name>
<evidence type="ECO:0008006" key="5">
    <source>
        <dbReference type="Google" id="ProtNLM"/>
    </source>
</evidence>
<dbReference type="EMBL" id="JBEPMU010000002">
    <property type="protein sequence ID" value="MET3652234.1"/>
    <property type="molecule type" value="Genomic_DNA"/>
</dbReference>
<evidence type="ECO:0000313" key="3">
    <source>
        <dbReference type="EMBL" id="MET3652234.1"/>
    </source>
</evidence>
<keyword evidence="2" id="KW-0732">Signal</keyword>
<protein>
    <recommendedName>
        <fullName evidence="5">DUF2845 domain-containing protein</fullName>
    </recommendedName>
</protein>
<dbReference type="RefSeq" id="WP_354013621.1">
    <property type="nucleotide sequence ID" value="NZ_JBEPMU010000002.1"/>
</dbReference>
<feature type="signal peptide" evidence="2">
    <location>
        <begin position="1"/>
        <end position="19"/>
    </location>
</feature>